<keyword evidence="4" id="KW-0067">ATP-binding</keyword>
<organism evidence="10">
    <name type="scientific">Haemonchus placei</name>
    <name type="common">Barber's pole worm</name>
    <dbReference type="NCBI Taxonomy" id="6290"/>
    <lineage>
        <taxon>Eukaryota</taxon>
        <taxon>Metazoa</taxon>
        <taxon>Ecdysozoa</taxon>
        <taxon>Nematoda</taxon>
        <taxon>Chromadorea</taxon>
        <taxon>Rhabditida</taxon>
        <taxon>Rhabditina</taxon>
        <taxon>Rhabditomorpha</taxon>
        <taxon>Strongyloidea</taxon>
        <taxon>Trichostrongylidae</taxon>
        <taxon>Haemonchus</taxon>
    </lineage>
</organism>
<dbReference type="GO" id="GO:0070192">
    <property type="term" value="P:chromosome organization involved in meiotic cell cycle"/>
    <property type="evidence" value="ECO:0007669"/>
    <property type="project" value="TreeGrafter"/>
</dbReference>
<evidence type="ECO:0000256" key="3">
    <source>
        <dbReference type="ARBA" id="ARBA00022833"/>
    </source>
</evidence>
<evidence type="ECO:0000256" key="4">
    <source>
        <dbReference type="ARBA" id="ARBA00022840"/>
    </source>
</evidence>
<reference evidence="8 9" key="2">
    <citation type="submission" date="2018-11" db="EMBL/GenBank/DDBJ databases">
        <authorList>
            <consortium name="Pathogen Informatics"/>
        </authorList>
    </citation>
    <scope>NUCLEOTIDE SEQUENCE [LARGE SCALE GENOMIC DNA]</scope>
    <source>
        <strain evidence="8 9">MHpl1</strain>
    </source>
</reference>
<dbReference type="AlphaFoldDB" id="A0A0N4WEN3"/>
<evidence type="ECO:0000256" key="1">
    <source>
        <dbReference type="ARBA" id="ARBA00022723"/>
    </source>
</evidence>
<dbReference type="OrthoDB" id="18797at2759"/>
<gene>
    <name evidence="8" type="ORF">HPLM_LOCUS9101</name>
</gene>
<protein>
    <submittedName>
        <fullName evidence="10">Zinc-hook domain-containing protein</fullName>
    </submittedName>
</protein>
<dbReference type="GO" id="GO:0005524">
    <property type="term" value="F:ATP binding"/>
    <property type="evidence" value="ECO:0007669"/>
    <property type="project" value="UniProtKB-KW"/>
</dbReference>
<evidence type="ECO:0000313" key="8">
    <source>
        <dbReference type="EMBL" id="VDO36613.1"/>
    </source>
</evidence>
<dbReference type="GO" id="GO:0000794">
    <property type="term" value="C:condensed nuclear chromosome"/>
    <property type="evidence" value="ECO:0007669"/>
    <property type="project" value="TreeGrafter"/>
</dbReference>
<dbReference type="GO" id="GO:0007004">
    <property type="term" value="P:telomere maintenance via telomerase"/>
    <property type="evidence" value="ECO:0007669"/>
    <property type="project" value="TreeGrafter"/>
</dbReference>
<name>A0A0N4WEN3_HAEPC</name>
<sequence length="367" mass="41669">MLYESWSEEVTKRSCCPLCERRFTSKTGAIELSGKLLDMSLAVPDDIERLERLVQETEEKERHLGNALIHVEQCKKIMDGKVKLVRKEVGDRNKEEASLTEELESLRKEHTDLNSSFKRLLEVKADVSLMDSLLASFQSLTDQINELSEGLKEGSSHISLPVLRKEVAEKELHELRERRISSCEAAARVEHIREMVARHHAEIAELNHRRDEIMERHLPKAEMELQKAKEERDTAESCAKNQEDLKLALIRELPDYWLEKLPAERPMGCRAGLDDVHAKAGHVMAALLVLASTNSTQARGPTFLSLGSSVKKCDHFVGGRPGVRLMPRGMQSVTVLVQRSSLHRITCLVHLIFDYLAYSTASLFFVR</sequence>
<feature type="coiled-coil region" evidence="6">
    <location>
        <begin position="196"/>
        <end position="245"/>
    </location>
</feature>
<dbReference type="WBParaSite" id="HPLM_0000910901-mRNA-1">
    <property type="protein sequence ID" value="HPLM_0000910901-mRNA-1"/>
    <property type="gene ID" value="HPLM_0000910901"/>
</dbReference>
<dbReference type="Pfam" id="PF04423">
    <property type="entry name" value="Rad50_zn_hook"/>
    <property type="match status" value="1"/>
</dbReference>
<evidence type="ECO:0000259" key="7">
    <source>
        <dbReference type="Pfam" id="PF04423"/>
    </source>
</evidence>
<dbReference type="GO" id="GO:0051880">
    <property type="term" value="F:G-quadruplex DNA binding"/>
    <property type="evidence" value="ECO:0007669"/>
    <property type="project" value="TreeGrafter"/>
</dbReference>
<keyword evidence="2" id="KW-0547">Nucleotide-binding</keyword>
<dbReference type="GO" id="GO:0003691">
    <property type="term" value="F:double-stranded telomeric DNA binding"/>
    <property type="evidence" value="ECO:0007669"/>
    <property type="project" value="TreeGrafter"/>
</dbReference>
<dbReference type="GO" id="GO:0043047">
    <property type="term" value="F:single-stranded telomeric DNA binding"/>
    <property type="evidence" value="ECO:0007669"/>
    <property type="project" value="TreeGrafter"/>
</dbReference>
<dbReference type="GO" id="GO:0046872">
    <property type="term" value="F:metal ion binding"/>
    <property type="evidence" value="ECO:0007669"/>
    <property type="project" value="UniProtKB-KW"/>
</dbReference>
<dbReference type="GO" id="GO:0006302">
    <property type="term" value="P:double-strand break repair"/>
    <property type="evidence" value="ECO:0007669"/>
    <property type="project" value="TreeGrafter"/>
</dbReference>
<feature type="coiled-coil region" evidence="6">
    <location>
        <begin position="47"/>
        <end position="116"/>
    </location>
</feature>
<proteinExistence type="predicted"/>
<evidence type="ECO:0000313" key="9">
    <source>
        <dbReference type="Proteomes" id="UP000268014"/>
    </source>
</evidence>
<dbReference type="PANTHER" id="PTHR18867:SF12">
    <property type="entry name" value="DNA REPAIR PROTEIN RAD50"/>
    <property type="match status" value="1"/>
</dbReference>
<dbReference type="GO" id="GO:0030870">
    <property type="term" value="C:Mre11 complex"/>
    <property type="evidence" value="ECO:0007669"/>
    <property type="project" value="TreeGrafter"/>
</dbReference>
<dbReference type="Proteomes" id="UP000268014">
    <property type="component" value="Unassembled WGS sequence"/>
</dbReference>
<keyword evidence="1" id="KW-0479">Metal-binding</keyword>
<feature type="domain" description="Zinc-hook" evidence="7">
    <location>
        <begin position="3"/>
        <end position="46"/>
    </location>
</feature>
<evidence type="ECO:0000256" key="5">
    <source>
        <dbReference type="ARBA" id="ARBA00023054"/>
    </source>
</evidence>
<accession>A0A0N4WEN3</accession>
<dbReference type="STRING" id="6290.A0A0N4WEN3"/>
<reference evidence="10" key="1">
    <citation type="submission" date="2017-02" db="UniProtKB">
        <authorList>
            <consortium name="WormBaseParasite"/>
        </authorList>
    </citation>
    <scope>IDENTIFICATION</scope>
</reference>
<keyword evidence="3" id="KW-0862">Zinc</keyword>
<keyword evidence="9" id="KW-1185">Reference proteome</keyword>
<evidence type="ECO:0000256" key="6">
    <source>
        <dbReference type="SAM" id="Coils"/>
    </source>
</evidence>
<evidence type="ECO:0000313" key="10">
    <source>
        <dbReference type="WBParaSite" id="HPLM_0000910901-mRNA-1"/>
    </source>
</evidence>
<dbReference type="EMBL" id="UZAF01016995">
    <property type="protein sequence ID" value="VDO36613.1"/>
    <property type="molecule type" value="Genomic_DNA"/>
</dbReference>
<dbReference type="GO" id="GO:0000722">
    <property type="term" value="P:telomere maintenance via recombination"/>
    <property type="evidence" value="ECO:0007669"/>
    <property type="project" value="TreeGrafter"/>
</dbReference>
<keyword evidence="5 6" id="KW-0175">Coiled coil</keyword>
<dbReference type="InterPro" id="IPR013134">
    <property type="entry name" value="Zn_hook_RAD50"/>
</dbReference>
<dbReference type="PANTHER" id="PTHR18867">
    <property type="entry name" value="RAD50"/>
    <property type="match status" value="1"/>
</dbReference>
<evidence type="ECO:0000256" key="2">
    <source>
        <dbReference type="ARBA" id="ARBA00022741"/>
    </source>
</evidence>